<comment type="caution">
    <text evidence="8">The sequence shown here is derived from an EMBL/GenBank/DDBJ whole genome shotgun (WGS) entry which is preliminary data.</text>
</comment>
<dbReference type="Proteomes" id="UP001306508">
    <property type="component" value="Unassembled WGS sequence"/>
</dbReference>
<evidence type="ECO:0000313" key="8">
    <source>
        <dbReference type="EMBL" id="KAK5781827.1"/>
    </source>
</evidence>
<name>A0AAN7WQM2_9SACH</name>
<gene>
    <name evidence="8" type="ORF">RI543_000729</name>
</gene>
<feature type="compositionally biased region" description="Polar residues" evidence="7">
    <location>
        <begin position="16"/>
        <end position="32"/>
    </location>
</feature>
<dbReference type="GO" id="GO:0005829">
    <property type="term" value="C:cytosol"/>
    <property type="evidence" value="ECO:0007669"/>
    <property type="project" value="GOC"/>
</dbReference>
<dbReference type="InterPro" id="IPR039745">
    <property type="entry name" value="Vps54"/>
</dbReference>
<accession>A0AAN7WQM2</accession>
<keyword evidence="9" id="KW-1185">Reference proteome</keyword>
<evidence type="ECO:0000256" key="3">
    <source>
        <dbReference type="ARBA" id="ARBA00022448"/>
    </source>
</evidence>
<dbReference type="GO" id="GO:0015031">
    <property type="term" value="P:protein transport"/>
    <property type="evidence" value="ECO:0007669"/>
    <property type="project" value="UniProtKB-KW"/>
</dbReference>
<dbReference type="EMBL" id="JAWIZZ010000029">
    <property type="protein sequence ID" value="KAK5781827.1"/>
    <property type="molecule type" value="Genomic_DNA"/>
</dbReference>
<feature type="region of interest" description="Disordered" evidence="7">
    <location>
        <begin position="1"/>
        <end position="32"/>
    </location>
</feature>
<dbReference type="AlphaFoldDB" id="A0AAN7WQM2"/>
<evidence type="ECO:0008006" key="10">
    <source>
        <dbReference type="Google" id="ProtNLM"/>
    </source>
</evidence>
<comment type="subcellular location">
    <subcellularLocation>
        <location evidence="1">Golgi apparatus</location>
        <location evidence="1">trans-Golgi network</location>
    </subcellularLocation>
</comment>
<dbReference type="GO" id="GO:0019905">
    <property type="term" value="F:syntaxin binding"/>
    <property type="evidence" value="ECO:0007669"/>
    <property type="project" value="TreeGrafter"/>
</dbReference>
<keyword evidence="6" id="KW-0175">Coiled coil</keyword>
<evidence type="ECO:0000313" key="9">
    <source>
        <dbReference type="Proteomes" id="UP001306508"/>
    </source>
</evidence>
<evidence type="ECO:0000256" key="4">
    <source>
        <dbReference type="ARBA" id="ARBA00022927"/>
    </source>
</evidence>
<evidence type="ECO:0000256" key="7">
    <source>
        <dbReference type="SAM" id="MobiDB-lite"/>
    </source>
</evidence>
<dbReference type="GO" id="GO:0042147">
    <property type="term" value="P:retrograde transport, endosome to Golgi"/>
    <property type="evidence" value="ECO:0007669"/>
    <property type="project" value="InterPro"/>
</dbReference>
<organism evidence="8 9">
    <name type="scientific">Arxiozyma heterogenica</name>
    <dbReference type="NCBI Taxonomy" id="278026"/>
    <lineage>
        <taxon>Eukaryota</taxon>
        <taxon>Fungi</taxon>
        <taxon>Dikarya</taxon>
        <taxon>Ascomycota</taxon>
        <taxon>Saccharomycotina</taxon>
        <taxon>Saccharomycetes</taxon>
        <taxon>Saccharomycetales</taxon>
        <taxon>Saccharomycetaceae</taxon>
        <taxon>Arxiozyma</taxon>
    </lineage>
</organism>
<proteinExistence type="inferred from homology"/>
<sequence length="859" mass="98656">MPTQPQVPNIKIDGHVSNSDDTSERTSISLSRPSIESTVSRYTSNSTIFTGQHRNQFSLNSKSGSHDYSPLGNNSIYEIVMNTRRKDWLRSPTSVDIPPVTVSKLDIIDGWNKIVDDYMEGIGEEETIFQSRNNITNMNKLEQIKQLDDQSSDTYHDDSIVINQIPEFYFEKVFQLDNERTFNKVIESVDLKPQDLVTNDKNKRDEFHLLLKDKLSNYLDGVETLLVSNISRSSHKFFNTLNDVESIQNNIESTINELQLLEKTLQISLDAEIKEKIKNIKLIIKRNNIEKLEQGLLQVKLVVDKTEECKHKFSNDNLEQCMSLIQSINLLIRGDSSSDENVQNWTKDWPFPLIDLKSVLGLIEIRELLTNMKIEVGGKYSLQLSELLLEDLRSAYKNIDTITVINDIQQGKIENVRFKFPTDFETSVREIITKLNECEELTSAFALYEDKITTEVKNIIKYYLPKENISKSDSSLLVVDRSQSVTPKGTGSMNTSTRPPTTRSKLSTLIKEQTPVEFQDMLESIFIHCLCAIKRLYQQQKLLLDISLKVINTSTISENQHNMINQLDIRTNVNEIIRIVQLRMGKVITVRKELTSTLRHDHFLRLYSVCILFIQECEALSGEFLTKYFSDVLSSQIKHYITTHDSRNLRSIQKKIELENWVPAIVSPSIQTDVNDIVSSIDIDPINWTSQLILYQKNDKEEAQNSESDSREINKSTGNRKSVVVGDKTFVASESLLQVIQLIRELLILSTNLPSSYLPYFERMCFNLLKYFNSYTLASITSYQDQTMSAQGKNLSIMGESIDCLREFIVIVQQFFSRQGNNSKDFVPFDSKHYNQLIRQYDSASEKIYLAHAPPPPPV</sequence>
<feature type="region of interest" description="Disordered" evidence="7">
    <location>
        <begin position="483"/>
        <end position="503"/>
    </location>
</feature>
<dbReference type="PANTHER" id="PTHR12965:SF0">
    <property type="entry name" value="VACUOLAR PROTEIN SORTING-ASSOCIATED PROTEIN 54"/>
    <property type="match status" value="1"/>
</dbReference>
<keyword evidence="4" id="KW-0653">Protein transport</keyword>
<dbReference type="GO" id="GO:0006896">
    <property type="term" value="P:Golgi to vacuole transport"/>
    <property type="evidence" value="ECO:0007669"/>
    <property type="project" value="TreeGrafter"/>
</dbReference>
<keyword evidence="3" id="KW-0813">Transport</keyword>
<protein>
    <recommendedName>
        <fullName evidence="10">Vacuolar protein sorting-associated protein 54</fullName>
    </recommendedName>
</protein>
<evidence type="ECO:0000256" key="2">
    <source>
        <dbReference type="ARBA" id="ARBA00009150"/>
    </source>
</evidence>
<dbReference type="GO" id="GO:0000938">
    <property type="term" value="C:GARP complex"/>
    <property type="evidence" value="ECO:0007669"/>
    <property type="project" value="InterPro"/>
</dbReference>
<evidence type="ECO:0000256" key="6">
    <source>
        <dbReference type="ARBA" id="ARBA00023054"/>
    </source>
</evidence>
<evidence type="ECO:0000256" key="1">
    <source>
        <dbReference type="ARBA" id="ARBA00004601"/>
    </source>
</evidence>
<comment type="similarity">
    <text evidence="2">Belongs to the VPS54 family.</text>
</comment>
<dbReference type="PANTHER" id="PTHR12965">
    <property type="entry name" value="VACUOLAR PROTEIN SORTING 54"/>
    <property type="match status" value="1"/>
</dbReference>
<evidence type="ECO:0000256" key="5">
    <source>
        <dbReference type="ARBA" id="ARBA00023034"/>
    </source>
</evidence>
<keyword evidence="5" id="KW-0333">Golgi apparatus</keyword>
<reference evidence="9" key="1">
    <citation type="submission" date="2023-07" db="EMBL/GenBank/DDBJ databases">
        <title>A draft genome of Kazachstania heterogenica Y-27499.</title>
        <authorList>
            <person name="Donic C."/>
            <person name="Kralova J.S."/>
            <person name="Fidel L."/>
            <person name="Ben-Dor S."/>
            <person name="Jung S."/>
        </authorList>
    </citation>
    <scope>NUCLEOTIDE SEQUENCE [LARGE SCALE GENOMIC DNA]</scope>
    <source>
        <strain evidence="9">Y27499</strain>
    </source>
</reference>